<reference evidence="3 4" key="1">
    <citation type="submission" date="2023-07" db="EMBL/GenBank/DDBJ databases">
        <title>Sequencing the genomes of 1000 actinobacteria strains.</title>
        <authorList>
            <person name="Klenk H.-P."/>
        </authorList>
    </citation>
    <scope>NUCLEOTIDE SEQUENCE [LARGE SCALE GENOMIC DNA]</scope>
    <source>
        <strain evidence="3 4">DSM 44109</strain>
    </source>
</reference>
<evidence type="ECO:0000256" key="1">
    <source>
        <dbReference type="ARBA" id="ARBA00008710"/>
    </source>
</evidence>
<dbReference type="SUPFAM" id="SSF50475">
    <property type="entry name" value="FMN-binding split barrel"/>
    <property type="match status" value="1"/>
</dbReference>
<dbReference type="Proteomes" id="UP001230426">
    <property type="component" value="Unassembled WGS sequence"/>
</dbReference>
<dbReference type="PANTHER" id="PTHR39428:SF1">
    <property type="entry name" value="F420H(2)-DEPENDENT QUINONE REDUCTASE RV1261C"/>
    <property type="match status" value="1"/>
</dbReference>
<proteinExistence type="inferred from homology"/>
<comment type="similarity">
    <text evidence="1">Belongs to the F420H(2)-dependent quinone reductase family.</text>
</comment>
<dbReference type="InterPro" id="IPR012349">
    <property type="entry name" value="Split_barrel_FMN-bd"/>
</dbReference>
<dbReference type="PANTHER" id="PTHR39428">
    <property type="entry name" value="F420H(2)-DEPENDENT QUINONE REDUCTASE RV1261C"/>
    <property type="match status" value="1"/>
</dbReference>
<protein>
    <submittedName>
        <fullName evidence="3">Deazaflavin-dependent oxidoreductase (Nitroreductase family)</fullName>
    </submittedName>
</protein>
<gene>
    <name evidence="3" type="ORF">J2S55_007317</name>
</gene>
<dbReference type="NCBIfam" id="TIGR00026">
    <property type="entry name" value="hi_GC_TIGR00026"/>
    <property type="match status" value="1"/>
</dbReference>
<dbReference type="RefSeq" id="WP_306870412.1">
    <property type="nucleotide sequence ID" value="NZ_JAUSRB010000002.1"/>
</dbReference>
<evidence type="ECO:0000256" key="2">
    <source>
        <dbReference type="ARBA" id="ARBA00049106"/>
    </source>
</evidence>
<dbReference type="InterPro" id="IPR004378">
    <property type="entry name" value="F420H2_quin_Rdtase"/>
</dbReference>
<evidence type="ECO:0000313" key="3">
    <source>
        <dbReference type="EMBL" id="MDP9868051.1"/>
    </source>
</evidence>
<dbReference type="Gene3D" id="2.30.110.10">
    <property type="entry name" value="Electron Transport, Fmn-binding Protein, Chain A"/>
    <property type="match status" value="1"/>
</dbReference>
<organism evidence="3 4">
    <name type="scientific">Streptosporangium brasiliense</name>
    <dbReference type="NCBI Taxonomy" id="47480"/>
    <lineage>
        <taxon>Bacteria</taxon>
        <taxon>Bacillati</taxon>
        <taxon>Actinomycetota</taxon>
        <taxon>Actinomycetes</taxon>
        <taxon>Streptosporangiales</taxon>
        <taxon>Streptosporangiaceae</taxon>
        <taxon>Streptosporangium</taxon>
    </lineage>
</organism>
<accession>A0ABT9RFK6</accession>
<sequence length="142" mass="15683">MDDKVHDSPTGWVAKHIRQYVESDGAKGHFYYGRPALLLTTVGRKSGLRRRTPLIYGRDGDAYVVVASNGGAADHPLWYANLEAEPQVGVQVGAETFTAVARTATAEEKPALWEQMVGIHGEYADYQRKTSRDIPVVILTRV</sequence>
<dbReference type="Pfam" id="PF04075">
    <property type="entry name" value="F420H2_quin_red"/>
    <property type="match status" value="1"/>
</dbReference>
<comment type="catalytic activity">
    <reaction evidence="2">
        <text>oxidized coenzyme F420-(gamma-L-Glu)(n) + a quinol + H(+) = reduced coenzyme F420-(gamma-L-Glu)(n) + a quinone</text>
        <dbReference type="Rhea" id="RHEA:39663"/>
        <dbReference type="Rhea" id="RHEA-COMP:12939"/>
        <dbReference type="Rhea" id="RHEA-COMP:14378"/>
        <dbReference type="ChEBI" id="CHEBI:15378"/>
        <dbReference type="ChEBI" id="CHEBI:24646"/>
        <dbReference type="ChEBI" id="CHEBI:132124"/>
        <dbReference type="ChEBI" id="CHEBI:133980"/>
        <dbReference type="ChEBI" id="CHEBI:139511"/>
    </reaction>
</comment>
<comment type="caution">
    <text evidence="3">The sequence shown here is derived from an EMBL/GenBank/DDBJ whole genome shotgun (WGS) entry which is preliminary data.</text>
</comment>
<keyword evidence="4" id="KW-1185">Reference proteome</keyword>
<evidence type="ECO:0000313" key="4">
    <source>
        <dbReference type="Proteomes" id="UP001230426"/>
    </source>
</evidence>
<dbReference type="EMBL" id="JAUSRB010000002">
    <property type="protein sequence ID" value="MDP9868051.1"/>
    <property type="molecule type" value="Genomic_DNA"/>
</dbReference>
<name>A0ABT9RFK6_9ACTN</name>